<dbReference type="EMBL" id="FWFO01000001">
    <property type="protein sequence ID" value="SLN29349.1"/>
    <property type="molecule type" value="Genomic_DNA"/>
</dbReference>
<proteinExistence type="predicted"/>
<gene>
    <name evidence="1" type="ORF">TRL7639_01186</name>
</gene>
<accession>A0A1Y5S1V4</accession>
<evidence type="ECO:0000313" key="2">
    <source>
        <dbReference type="Proteomes" id="UP000193077"/>
    </source>
</evidence>
<evidence type="ECO:0000313" key="1">
    <source>
        <dbReference type="EMBL" id="SLN29349.1"/>
    </source>
</evidence>
<name>A0A1Y5S1V4_9RHOB</name>
<organism evidence="1 2">
    <name type="scientific">Falsiruegeria litorea R37</name>
    <dbReference type="NCBI Taxonomy" id="1200284"/>
    <lineage>
        <taxon>Bacteria</taxon>
        <taxon>Pseudomonadati</taxon>
        <taxon>Pseudomonadota</taxon>
        <taxon>Alphaproteobacteria</taxon>
        <taxon>Rhodobacterales</taxon>
        <taxon>Roseobacteraceae</taxon>
        <taxon>Falsiruegeria</taxon>
    </lineage>
</organism>
<dbReference type="Proteomes" id="UP000193077">
    <property type="component" value="Unassembled WGS sequence"/>
</dbReference>
<keyword evidence="2" id="KW-1185">Reference proteome</keyword>
<reference evidence="1 2" key="1">
    <citation type="submission" date="2017-03" db="EMBL/GenBank/DDBJ databases">
        <authorList>
            <person name="Afonso C.L."/>
            <person name="Miller P.J."/>
            <person name="Scott M.A."/>
            <person name="Spackman E."/>
            <person name="Goraichik I."/>
            <person name="Dimitrov K.M."/>
            <person name="Suarez D.L."/>
            <person name="Swayne D.E."/>
        </authorList>
    </citation>
    <scope>NUCLEOTIDE SEQUENCE [LARGE SCALE GENOMIC DNA]</scope>
    <source>
        <strain evidence="1 2">CECT 7639</strain>
    </source>
</reference>
<sequence length="49" mass="5540">MRIDVGAFAPLVQKATEPTVVALSETWTKLVKPWACPNLREGRFKRILT</sequence>
<dbReference type="AlphaFoldDB" id="A0A1Y5S1V4"/>
<protein>
    <submittedName>
        <fullName evidence="1">Uncharacterized protein</fullName>
    </submittedName>
</protein>